<dbReference type="Proteomes" id="UP000319619">
    <property type="component" value="Unassembled WGS sequence"/>
</dbReference>
<feature type="domain" description="Secretion system C-terminal sorting" evidence="5">
    <location>
        <begin position="872"/>
        <end position="947"/>
    </location>
</feature>
<dbReference type="Gene3D" id="2.60.40.10">
    <property type="entry name" value="Immunoglobulins"/>
    <property type="match status" value="1"/>
</dbReference>
<proteinExistence type="predicted"/>
<dbReference type="SUPFAM" id="SSF52129">
    <property type="entry name" value="Caspase-like"/>
    <property type="match status" value="1"/>
</dbReference>
<feature type="domain" description="Gingipain" evidence="3">
    <location>
        <begin position="254"/>
        <end position="633"/>
    </location>
</feature>
<accession>A0A532UST7</accession>
<evidence type="ECO:0000259" key="5">
    <source>
        <dbReference type="Pfam" id="PF18962"/>
    </source>
</evidence>
<sequence length="950" mass="104456">MNRKNGKTKPQKLGLTIILGLVLAFATSTSYAAEISFENNWAENGFNLMNQNASGVEIIFSVTDMQILDMMIAGELMQKINIPGVLLPNDAGAPDLPGTGRFIAIPEGATAELEIVEYRTEVMHGLNLVPAFEIPLENDDSPLKYQKNPEIYGANANYPQNPVLLSEVTEIRGVDIVTVGVTPFQYNPITQDLIVYTDILVRVNFHGGNGHFGEDRLRSRWWEPVLRQNIFNYQSLPEVEFHRNSQTDETNVEYIIITPDDPEFVAWADTLKQWRNEQGIRTDVVTLSEIGGNNSTAIQTYITTAYYQWDIPPVAVLLLSDYEWSGDTYGITAPSFGSCVSDNFYADVNGDQLPDLAIGRICAQNNTHLQNTISKMLEYERYPYTDPNFYDQPLIAGGWQTERWFILCCEVIYGYMANVHDKRPARQYALYSGYPSGSWSSNSNTWMVVNYFGPTGLGYIPATPDHLTNWGGNAAGINNAINSGAFIVQHRDHGSVTGWGEPDYQIYDMNGLNNDMYPYVFSINCSTGKFNSGSECFAEAFHRYPNRALGVLAASATSYSFVNDTFVWGIYDSMWPDFDPGYGADPYGEDNLRPAFGNASGKYYLQASSWPSNPGSKSVTYYLFHHHGDAFMTLYSEIPENLTVSHGSTVSTSATTFSVTADDASLIGLSQMGSVVGSAEGTGSAVDVTLSTLIPGVPMLVTVTKANYYRYTGEVTVEGTPPDIVVTLTPDGTPIQIPVSGGSFDYNIEGTNNGSSAVTADIWCDVTLPNGTTFGPTVGPVGDYTFAGSSSVNRDRTQSVPGGAPEGTYTYNAYIGVYPDYTFTEDHFDFEKLSSGDGDWVETWQNTGELFENWVSASEEIVPETHLLSQNFPNPFNPSTVISYQLPGANLVHLAVYDLSGRKVADLVNGWRDAGVHEVTFDASDLSSGIYLYRVEAGDFSTTGKMVLMK</sequence>
<dbReference type="InterPro" id="IPR013783">
    <property type="entry name" value="Ig-like_fold"/>
</dbReference>
<evidence type="ECO:0000313" key="7">
    <source>
        <dbReference type="Proteomes" id="UP000319619"/>
    </source>
</evidence>
<dbReference type="NCBIfam" id="TIGR04183">
    <property type="entry name" value="Por_Secre_tail"/>
    <property type="match status" value="1"/>
</dbReference>
<dbReference type="Gene3D" id="2.60.40.4070">
    <property type="match status" value="1"/>
</dbReference>
<evidence type="ECO:0000259" key="4">
    <source>
        <dbReference type="Pfam" id="PF08126"/>
    </source>
</evidence>
<feature type="domain" description="Gingipain propeptide" evidence="4">
    <location>
        <begin position="50"/>
        <end position="233"/>
    </location>
</feature>
<dbReference type="InterPro" id="IPR029031">
    <property type="entry name" value="Gingipain_N_sf"/>
</dbReference>
<evidence type="ECO:0000256" key="2">
    <source>
        <dbReference type="SAM" id="SignalP"/>
    </source>
</evidence>
<dbReference type="Gene3D" id="2.60.40.3800">
    <property type="match status" value="1"/>
</dbReference>
<dbReference type="Gene3D" id="3.40.50.1460">
    <property type="match status" value="1"/>
</dbReference>
<organism evidence="6 7">
    <name type="scientific">candidate division LCP-89 bacterium B3_LCP</name>
    <dbReference type="NCBI Taxonomy" id="2012998"/>
    <lineage>
        <taxon>Bacteria</taxon>
        <taxon>Pseudomonadati</taxon>
        <taxon>Bacteria division LCP-89</taxon>
    </lineage>
</organism>
<name>A0A532UST7_UNCL8</name>
<dbReference type="InterPro" id="IPR029030">
    <property type="entry name" value="Caspase-like_dom_sf"/>
</dbReference>
<comment type="caution">
    <text evidence="6">The sequence shown here is derived from an EMBL/GenBank/DDBJ whole genome shotgun (WGS) entry which is preliminary data.</text>
</comment>
<gene>
    <name evidence="6" type="ORF">CEE37_13605</name>
</gene>
<dbReference type="EMBL" id="NJBN01000011">
    <property type="protein sequence ID" value="TKJ37991.1"/>
    <property type="molecule type" value="Genomic_DNA"/>
</dbReference>
<dbReference type="Pfam" id="PF08126">
    <property type="entry name" value="Propeptide_C25"/>
    <property type="match status" value="1"/>
</dbReference>
<dbReference type="InterPro" id="IPR001769">
    <property type="entry name" value="Gingipain"/>
</dbReference>
<dbReference type="InterPro" id="IPR012600">
    <property type="entry name" value="Propeptide_C25"/>
</dbReference>
<dbReference type="Gene3D" id="3.40.50.10390">
    <property type="entry name" value="Gingipain r, domain 1"/>
    <property type="match status" value="1"/>
</dbReference>
<evidence type="ECO:0008006" key="8">
    <source>
        <dbReference type="Google" id="ProtNLM"/>
    </source>
</evidence>
<evidence type="ECO:0000256" key="1">
    <source>
        <dbReference type="ARBA" id="ARBA00022729"/>
    </source>
</evidence>
<feature type="signal peptide" evidence="2">
    <location>
        <begin position="1"/>
        <end position="32"/>
    </location>
</feature>
<dbReference type="Pfam" id="PF01364">
    <property type="entry name" value="Peptidase_C25"/>
    <property type="match status" value="1"/>
</dbReference>
<dbReference type="Pfam" id="PF18962">
    <property type="entry name" value="Por_Secre_tail"/>
    <property type="match status" value="1"/>
</dbReference>
<reference evidence="6 7" key="1">
    <citation type="submission" date="2017-06" db="EMBL/GenBank/DDBJ databases">
        <title>Novel microbial phyla capable of carbon fixation and sulfur reduction in deep-sea sediments.</title>
        <authorList>
            <person name="Huang J."/>
            <person name="Baker B."/>
            <person name="Wang Y."/>
        </authorList>
    </citation>
    <scope>NUCLEOTIDE SEQUENCE [LARGE SCALE GENOMIC DNA]</scope>
    <source>
        <strain evidence="6">B3_LCP</strain>
    </source>
</reference>
<feature type="chain" id="PRO_5021910194" description="Gingipain R" evidence="2">
    <location>
        <begin position="33"/>
        <end position="950"/>
    </location>
</feature>
<evidence type="ECO:0000313" key="6">
    <source>
        <dbReference type="EMBL" id="TKJ37991.1"/>
    </source>
</evidence>
<dbReference type="InterPro" id="IPR026444">
    <property type="entry name" value="Secre_tail"/>
</dbReference>
<dbReference type="GO" id="GO:0006508">
    <property type="term" value="P:proteolysis"/>
    <property type="evidence" value="ECO:0007669"/>
    <property type="project" value="InterPro"/>
</dbReference>
<protein>
    <recommendedName>
        <fullName evidence="8">Gingipain R</fullName>
    </recommendedName>
</protein>
<dbReference type="InterPro" id="IPR038490">
    <property type="entry name" value="Gingipain_propep_sf"/>
</dbReference>
<evidence type="ECO:0000259" key="3">
    <source>
        <dbReference type="Pfam" id="PF01364"/>
    </source>
</evidence>
<dbReference type="AlphaFoldDB" id="A0A532UST7"/>
<keyword evidence="1 2" id="KW-0732">Signal</keyword>
<dbReference type="GO" id="GO:0004197">
    <property type="term" value="F:cysteine-type endopeptidase activity"/>
    <property type="evidence" value="ECO:0007669"/>
    <property type="project" value="InterPro"/>
</dbReference>